<keyword evidence="1" id="KW-1277">Toxin-antitoxin system</keyword>
<dbReference type="SUPFAM" id="SSF143011">
    <property type="entry name" value="RelE-like"/>
    <property type="match status" value="1"/>
</dbReference>
<dbReference type="Gene3D" id="3.30.2310.20">
    <property type="entry name" value="RelE-like"/>
    <property type="match status" value="1"/>
</dbReference>
<accession>A0ABS0AZD3</accession>
<dbReference type="Pfam" id="PF15738">
    <property type="entry name" value="YafQ_toxin"/>
    <property type="match status" value="1"/>
</dbReference>
<evidence type="ECO:0000256" key="1">
    <source>
        <dbReference type="ARBA" id="ARBA00022649"/>
    </source>
</evidence>
<proteinExistence type="predicted"/>
<dbReference type="PANTHER" id="PTHR40588">
    <property type="entry name" value="MRNA INTERFERASE TOXIN YAFQ"/>
    <property type="match status" value="1"/>
</dbReference>
<dbReference type="EMBL" id="JAAEJV010000024">
    <property type="protein sequence ID" value="MBF5059479.1"/>
    <property type="molecule type" value="Genomic_DNA"/>
</dbReference>
<keyword evidence="3" id="KW-1185">Reference proteome</keyword>
<evidence type="ECO:0000313" key="2">
    <source>
        <dbReference type="EMBL" id="MBF5059479.1"/>
    </source>
</evidence>
<dbReference type="InterPro" id="IPR004386">
    <property type="entry name" value="Toxin_YafQ-like"/>
</dbReference>
<evidence type="ECO:0008006" key="4">
    <source>
        <dbReference type="Google" id="ProtNLM"/>
    </source>
</evidence>
<evidence type="ECO:0000313" key="3">
    <source>
        <dbReference type="Proteomes" id="UP001194714"/>
    </source>
</evidence>
<dbReference type="NCBIfam" id="TIGR02385">
    <property type="entry name" value="RelE_StbE"/>
    <property type="match status" value="1"/>
</dbReference>
<comment type="caution">
    <text evidence="2">The sequence shown here is derived from an EMBL/GenBank/DDBJ whole genome shotgun (WGS) entry which is preliminary data.</text>
</comment>
<dbReference type="Proteomes" id="UP001194714">
    <property type="component" value="Unassembled WGS sequence"/>
</dbReference>
<reference evidence="2 3" key="1">
    <citation type="submission" date="2020-01" db="EMBL/GenBank/DDBJ databases">
        <title>Draft genome sequence of Cand. Neptunochlamydia vexilliferae K9.</title>
        <authorList>
            <person name="Schulz F."/>
            <person name="Koestlbacher S."/>
            <person name="Wascher F."/>
            <person name="Pizzetti I."/>
            <person name="Horn M."/>
        </authorList>
    </citation>
    <scope>NUCLEOTIDE SEQUENCE [LARGE SCALE GENOMIC DNA]</scope>
    <source>
        <strain evidence="2 3">K9</strain>
    </source>
</reference>
<organism evidence="2 3">
    <name type="scientific">Candidatus Neptunichlamydia vexilliferae</name>
    <dbReference type="NCBI Taxonomy" id="1651774"/>
    <lineage>
        <taxon>Bacteria</taxon>
        <taxon>Pseudomonadati</taxon>
        <taxon>Chlamydiota</taxon>
        <taxon>Chlamydiia</taxon>
        <taxon>Parachlamydiales</taxon>
        <taxon>Simkaniaceae</taxon>
        <taxon>Candidatus Neptunichlamydia</taxon>
    </lineage>
</organism>
<gene>
    <name evidence="2" type="ORF">NEPTK9_000993</name>
</gene>
<dbReference type="PANTHER" id="PTHR40588:SF1">
    <property type="entry name" value="MRNA INTERFERASE TOXIN YAFQ"/>
    <property type="match status" value="1"/>
</dbReference>
<dbReference type="PIRSF" id="PIRSF006156">
    <property type="entry name" value="YafQ"/>
    <property type="match status" value="1"/>
</dbReference>
<dbReference type="InterPro" id="IPR035093">
    <property type="entry name" value="RelE/ParE_toxin_dom_sf"/>
</dbReference>
<name>A0ABS0AZD3_9BACT</name>
<dbReference type="InterPro" id="IPR007712">
    <property type="entry name" value="RelE/ParE_toxin"/>
</dbReference>
<protein>
    <recommendedName>
        <fullName evidence="4">Type II toxin-antitoxin system mRNA interferase toxin, RelE/StbE family</fullName>
    </recommendedName>
</protein>
<sequence>MMPLKLEATKTFERSLKKMRRRGKDLEKIYYVGELLRNKKPLPPNYKNHPLRGNYKGYWECHIEPD</sequence>